<comment type="caution">
    <text evidence="1">The sequence shown here is derived from an EMBL/GenBank/DDBJ whole genome shotgun (WGS) entry which is preliminary data.</text>
</comment>
<evidence type="ECO:0000313" key="2">
    <source>
        <dbReference type="Proteomes" id="UP001575105"/>
    </source>
</evidence>
<name>A0ABV4UB45_9BACT</name>
<organism evidence="1 2">
    <name type="scientific">Natronomicrosphaera hydrolytica</name>
    <dbReference type="NCBI Taxonomy" id="3242702"/>
    <lineage>
        <taxon>Bacteria</taxon>
        <taxon>Pseudomonadati</taxon>
        <taxon>Planctomycetota</taxon>
        <taxon>Phycisphaerae</taxon>
        <taxon>Phycisphaerales</taxon>
        <taxon>Phycisphaeraceae</taxon>
        <taxon>Natronomicrosphaera</taxon>
    </lineage>
</organism>
<keyword evidence="2" id="KW-1185">Reference proteome</keyword>
<proteinExistence type="predicted"/>
<accession>A0ABV4UB45</accession>
<dbReference type="RefSeq" id="WP_425346983.1">
    <property type="nucleotide sequence ID" value="NZ_JBGUBD010000014.1"/>
</dbReference>
<dbReference type="EMBL" id="JBGUBD010000014">
    <property type="protein sequence ID" value="MFA9480041.1"/>
    <property type="molecule type" value="Genomic_DNA"/>
</dbReference>
<protein>
    <recommendedName>
        <fullName evidence="3">Transposase</fullName>
    </recommendedName>
</protein>
<sequence length="116" mass="13069">MLCDAHGHPLHFHLTAGQTHKAATLGTLLVGADEALLDQQDQRTSWPVAVSGDKGTARIIPPRLKFPYTQRAMHNVERRVNDTKHATMLMMCRNSLTCRTVKQYRPTYNGCFSKHV</sequence>
<evidence type="ECO:0008006" key="3">
    <source>
        <dbReference type="Google" id="ProtNLM"/>
    </source>
</evidence>
<reference evidence="1 2" key="1">
    <citation type="submission" date="2024-08" db="EMBL/GenBank/DDBJ databases">
        <title>Whole-genome sequencing of halo(alkali)philic microorganisms from hypersaline lakes.</title>
        <authorList>
            <person name="Sorokin D.Y."/>
            <person name="Merkel A.Y."/>
            <person name="Messina E."/>
            <person name="Yakimov M."/>
        </authorList>
    </citation>
    <scope>NUCLEOTIDE SEQUENCE [LARGE SCALE GENOMIC DNA]</scope>
    <source>
        <strain evidence="1 2">AB-hyl4</strain>
    </source>
</reference>
<evidence type="ECO:0000313" key="1">
    <source>
        <dbReference type="EMBL" id="MFA9480041.1"/>
    </source>
</evidence>
<gene>
    <name evidence="1" type="ORF">ACERK3_17325</name>
</gene>
<dbReference type="Proteomes" id="UP001575105">
    <property type="component" value="Unassembled WGS sequence"/>
</dbReference>